<organism evidence="1 2">
    <name type="scientific">Candidatus Sulfuritelmatomonas gaucii</name>
    <dbReference type="NCBI Taxonomy" id="2043161"/>
    <lineage>
        <taxon>Bacteria</taxon>
        <taxon>Pseudomonadati</taxon>
        <taxon>Acidobacteriota</taxon>
        <taxon>Terriglobia</taxon>
        <taxon>Terriglobales</taxon>
        <taxon>Acidobacteriaceae</taxon>
        <taxon>Candidatus Sulfuritelmatomonas</taxon>
    </lineage>
</organism>
<reference evidence="2" key="1">
    <citation type="submission" date="2018-02" db="EMBL/GenBank/DDBJ databases">
        <authorList>
            <person name="Hausmann B."/>
        </authorList>
    </citation>
    <scope>NUCLEOTIDE SEQUENCE [LARGE SCALE GENOMIC DNA]</scope>
    <source>
        <strain evidence="2">Peat soil MAG SbA5</strain>
    </source>
</reference>
<accession>A0A2N9L357</accession>
<proteinExistence type="predicted"/>
<name>A0A2N9L357_9BACT</name>
<dbReference type="Proteomes" id="UP000239735">
    <property type="component" value="Unassembled WGS sequence"/>
</dbReference>
<evidence type="ECO:0000313" key="1">
    <source>
        <dbReference type="EMBL" id="SPE17718.1"/>
    </source>
</evidence>
<dbReference type="EMBL" id="OKRB01000013">
    <property type="protein sequence ID" value="SPE17718.1"/>
    <property type="molecule type" value="Genomic_DNA"/>
</dbReference>
<protein>
    <submittedName>
        <fullName evidence="1">Uncharacterized protein</fullName>
    </submittedName>
</protein>
<dbReference type="AlphaFoldDB" id="A0A2N9L357"/>
<gene>
    <name evidence="1" type="ORF">SBA5_110078</name>
</gene>
<sequence>MATRKPARDRKTMKYRMALGCGERSFFDLILADTLLSDHCPLRPKR</sequence>
<evidence type="ECO:0000313" key="2">
    <source>
        <dbReference type="Proteomes" id="UP000239735"/>
    </source>
</evidence>